<evidence type="ECO:0000256" key="1">
    <source>
        <dbReference type="SAM" id="MobiDB-lite"/>
    </source>
</evidence>
<proteinExistence type="predicted"/>
<feature type="compositionally biased region" description="Low complexity" evidence="1">
    <location>
        <begin position="133"/>
        <end position="142"/>
    </location>
</feature>
<dbReference type="Proteomes" id="UP000271241">
    <property type="component" value="Unassembled WGS sequence"/>
</dbReference>
<gene>
    <name evidence="2" type="ORF">THASP1DRAFT_33208</name>
</gene>
<feature type="compositionally biased region" description="Polar residues" evidence="1">
    <location>
        <begin position="251"/>
        <end position="266"/>
    </location>
</feature>
<feature type="region of interest" description="Disordered" evidence="1">
    <location>
        <begin position="185"/>
        <end position="266"/>
    </location>
</feature>
<keyword evidence="3" id="KW-1185">Reference proteome</keyword>
<reference evidence="3" key="1">
    <citation type="journal article" date="2018" name="Nat. Microbiol.">
        <title>Leveraging single-cell genomics to expand the fungal tree of life.</title>
        <authorList>
            <person name="Ahrendt S.R."/>
            <person name="Quandt C.A."/>
            <person name="Ciobanu D."/>
            <person name="Clum A."/>
            <person name="Salamov A."/>
            <person name="Andreopoulos B."/>
            <person name="Cheng J.F."/>
            <person name="Woyke T."/>
            <person name="Pelin A."/>
            <person name="Henrissat B."/>
            <person name="Reynolds N.K."/>
            <person name="Benny G.L."/>
            <person name="Smith M.E."/>
            <person name="James T.Y."/>
            <person name="Grigoriev I.V."/>
        </authorList>
    </citation>
    <scope>NUCLEOTIDE SEQUENCE [LARGE SCALE GENOMIC DNA]</scope>
    <source>
        <strain evidence="3">RSA 1356</strain>
    </source>
</reference>
<feature type="compositionally biased region" description="Polar residues" evidence="1">
    <location>
        <begin position="201"/>
        <end position="210"/>
    </location>
</feature>
<feature type="region of interest" description="Disordered" evidence="1">
    <location>
        <begin position="129"/>
        <end position="167"/>
    </location>
</feature>
<protein>
    <submittedName>
        <fullName evidence="2">Uncharacterized protein</fullName>
    </submittedName>
</protein>
<evidence type="ECO:0000313" key="3">
    <source>
        <dbReference type="Proteomes" id="UP000271241"/>
    </source>
</evidence>
<feature type="compositionally biased region" description="Pro residues" evidence="1">
    <location>
        <begin position="241"/>
        <end position="250"/>
    </location>
</feature>
<name>A0A4P9XH72_9FUNG</name>
<organism evidence="2 3">
    <name type="scientific">Thamnocephalis sphaerospora</name>
    <dbReference type="NCBI Taxonomy" id="78915"/>
    <lineage>
        <taxon>Eukaryota</taxon>
        <taxon>Fungi</taxon>
        <taxon>Fungi incertae sedis</taxon>
        <taxon>Zoopagomycota</taxon>
        <taxon>Zoopagomycotina</taxon>
        <taxon>Zoopagomycetes</taxon>
        <taxon>Zoopagales</taxon>
        <taxon>Sigmoideomycetaceae</taxon>
        <taxon>Thamnocephalis</taxon>
    </lineage>
</organism>
<feature type="region of interest" description="Disordered" evidence="1">
    <location>
        <begin position="54"/>
        <end position="84"/>
    </location>
</feature>
<accession>A0A4P9XH72</accession>
<dbReference type="AlphaFoldDB" id="A0A4P9XH72"/>
<sequence length="266" mass="28104">MPPFTRPRRSGERWVIPECLVCDVSALMPPPPDTARHHMLAAHSTPAFAHMENVATSDSAPESPPTSRRLRTLSDATAGERHRRAEHRLAMTAVDTPPLSTAAAAVMSDDEGPASLSYPASVRSVCGRLGTASNSSSATSLPSRPPFPRANGQLELAAGGGLAMRTRTPTDRLLRTLADAMRQAVSTGSSSDVHGSLDNRWGSSGQSSSGKEPALFLEEEEEEKSEYAHPLLHHSASYHPHLPPRQPPGSPSASSLVPGSLTGTAC</sequence>
<evidence type="ECO:0000313" key="2">
    <source>
        <dbReference type="EMBL" id="RKP04968.1"/>
    </source>
</evidence>
<dbReference type="EMBL" id="KZ993341">
    <property type="protein sequence ID" value="RKP04968.1"/>
    <property type="molecule type" value="Genomic_DNA"/>
</dbReference>